<feature type="compositionally biased region" description="Polar residues" evidence="1">
    <location>
        <begin position="485"/>
        <end position="497"/>
    </location>
</feature>
<feature type="compositionally biased region" description="Basic and acidic residues" evidence="1">
    <location>
        <begin position="560"/>
        <end position="572"/>
    </location>
</feature>
<dbReference type="Proteomes" id="UP000565441">
    <property type="component" value="Unassembled WGS sequence"/>
</dbReference>
<protein>
    <submittedName>
        <fullName evidence="2">Uncharacterized protein</fullName>
    </submittedName>
</protein>
<dbReference type="OrthoDB" id="3059749at2759"/>
<sequence length="581" mass="63981">MSSSTAPPTFELNATYRPPPLMGSAADTAYQQELSASSHQAHLSAGVELIVRGLDRSSPYSAVQHLQRILQNLKDHNRMPNVTAVQPMREAAPTHPLDYAVVAFQGDYKANPRPDFMSAVGGMIRQLDGGLNVGWNIAPGYDKKRTVWFRDDHSLGIGELKRGLEAVFKSNHYDYQVCTANTASSPPRVTFQFLKKEHIDLLMRKPPIIKGHSFVPRIPRFIEPIYALEVAVVGVAPYNDPQMVIDRYLIAKYNHLAQEALIRSSRLALDDVVYCVVLETPEVAEAFVRDPFTAFEGLDVQPSKPEYLYILNQKGFPTQWQRSPPSSGPSDIHLQNQLDSVRNQQTVFQDTLTTLANRQQDMYQGFLDAQREMGYMFRSMISNVTYQNQLTSAQTELSSLQLTHTATSMMARLSDSDEFTGEMGGYARDVRRKITMAEQRVGTARQNLAASQIQTDPSMLPTAAFLQDLEDDSTSPPEGNRAGPSLQTALPGISQSDPPFPPGLPHPPANPPDDMNLDANIASGTSSPAQPNPKRKLTVVGDGASSSSASTSKRSRVSSAHRELMDVDHETDAPSQGSGEK</sequence>
<accession>A0A8H5HBU5</accession>
<evidence type="ECO:0000256" key="1">
    <source>
        <dbReference type="SAM" id="MobiDB-lite"/>
    </source>
</evidence>
<feature type="compositionally biased region" description="Pro residues" evidence="1">
    <location>
        <begin position="498"/>
        <end position="511"/>
    </location>
</feature>
<proteinExistence type="predicted"/>
<evidence type="ECO:0000313" key="2">
    <source>
        <dbReference type="EMBL" id="KAF5380414.1"/>
    </source>
</evidence>
<evidence type="ECO:0000313" key="3">
    <source>
        <dbReference type="Proteomes" id="UP000565441"/>
    </source>
</evidence>
<name>A0A8H5HBU5_9AGAR</name>
<dbReference type="EMBL" id="JAACJP010000013">
    <property type="protein sequence ID" value="KAF5380414.1"/>
    <property type="molecule type" value="Genomic_DNA"/>
</dbReference>
<reference evidence="2 3" key="1">
    <citation type="journal article" date="2020" name="ISME J.">
        <title>Uncovering the hidden diversity of litter-decomposition mechanisms in mushroom-forming fungi.</title>
        <authorList>
            <person name="Floudas D."/>
            <person name="Bentzer J."/>
            <person name="Ahren D."/>
            <person name="Johansson T."/>
            <person name="Persson P."/>
            <person name="Tunlid A."/>
        </authorList>
    </citation>
    <scope>NUCLEOTIDE SEQUENCE [LARGE SCALE GENOMIC DNA]</scope>
    <source>
        <strain evidence="2 3">CBS 661.87</strain>
    </source>
</reference>
<organism evidence="2 3">
    <name type="scientific">Tricholomella constricta</name>
    <dbReference type="NCBI Taxonomy" id="117010"/>
    <lineage>
        <taxon>Eukaryota</taxon>
        <taxon>Fungi</taxon>
        <taxon>Dikarya</taxon>
        <taxon>Basidiomycota</taxon>
        <taxon>Agaricomycotina</taxon>
        <taxon>Agaricomycetes</taxon>
        <taxon>Agaricomycetidae</taxon>
        <taxon>Agaricales</taxon>
        <taxon>Tricholomatineae</taxon>
        <taxon>Lyophyllaceae</taxon>
        <taxon>Tricholomella</taxon>
    </lineage>
</organism>
<feature type="region of interest" description="Disordered" evidence="1">
    <location>
        <begin position="469"/>
        <end position="581"/>
    </location>
</feature>
<keyword evidence="3" id="KW-1185">Reference proteome</keyword>
<dbReference type="AlphaFoldDB" id="A0A8H5HBU5"/>
<gene>
    <name evidence="2" type="ORF">D9615_004612</name>
</gene>
<comment type="caution">
    <text evidence="2">The sequence shown here is derived from an EMBL/GenBank/DDBJ whole genome shotgun (WGS) entry which is preliminary data.</text>
</comment>